<evidence type="ECO:0000256" key="2">
    <source>
        <dbReference type="PIRSR" id="PIRSR005965-1"/>
    </source>
</evidence>
<keyword evidence="3 4" id="KW-0413">Isomerase</keyword>
<keyword evidence="2 3" id="KW-0028">Amino-acid biosynthesis</keyword>
<comment type="catalytic activity">
    <reaction evidence="3">
        <text>chorismate = prephenate</text>
        <dbReference type="Rhea" id="RHEA:13897"/>
        <dbReference type="ChEBI" id="CHEBI:29748"/>
        <dbReference type="ChEBI" id="CHEBI:29934"/>
        <dbReference type="EC" id="5.4.99.5"/>
    </reaction>
</comment>
<dbReference type="Proteomes" id="UP000276770">
    <property type="component" value="Unassembled WGS sequence"/>
</dbReference>
<dbReference type="EC" id="5.4.99.5" evidence="1 3"/>
<dbReference type="Pfam" id="PF07736">
    <property type="entry name" value="CM_1"/>
    <property type="match status" value="1"/>
</dbReference>
<dbReference type="PANTHER" id="PTHR21164">
    <property type="entry name" value="CHORISMATE MUTASE"/>
    <property type="match status" value="1"/>
</dbReference>
<gene>
    <name evidence="4" type="primary">aroH</name>
    <name evidence="4" type="ORF">D9X91_11415</name>
</gene>
<dbReference type="GO" id="GO:0008652">
    <property type="term" value="P:amino acid biosynthetic process"/>
    <property type="evidence" value="ECO:0007669"/>
    <property type="project" value="UniProtKB-UniRule"/>
</dbReference>
<dbReference type="NCBIfam" id="TIGR01796">
    <property type="entry name" value="CM_mono_aroH"/>
    <property type="match status" value="1"/>
</dbReference>
<accession>A0A3L7K313</accession>
<evidence type="ECO:0000313" key="4">
    <source>
        <dbReference type="EMBL" id="RLQ95102.1"/>
    </source>
</evidence>
<reference evidence="4 5" key="1">
    <citation type="submission" date="2018-10" db="EMBL/GenBank/DDBJ databases">
        <title>Falsibacillus sp. genome draft.</title>
        <authorList>
            <person name="Shi S."/>
        </authorList>
    </citation>
    <scope>NUCLEOTIDE SEQUENCE [LARGE SCALE GENOMIC DNA]</scope>
    <source>
        <strain evidence="4 5">GY 10110</strain>
    </source>
</reference>
<dbReference type="PROSITE" id="PS51167">
    <property type="entry name" value="CHORISMATE_MUT_1"/>
    <property type="match status" value="1"/>
</dbReference>
<evidence type="ECO:0000256" key="1">
    <source>
        <dbReference type="NCBIfam" id="TIGR01796"/>
    </source>
</evidence>
<name>A0A3L7K313_9BACI</name>
<dbReference type="GO" id="GO:0004106">
    <property type="term" value="F:chorismate mutase activity"/>
    <property type="evidence" value="ECO:0007669"/>
    <property type="project" value="UniProtKB-UniRule"/>
</dbReference>
<dbReference type="AlphaFoldDB" id="A0A3L7K313"/>
<feature type="binding site" evidence="2">
    <location>
        <position position="107"/>
    </location>
    <ligand>
        <name>prephenate</name>
        <dbReference type="ChEBI" id="CHEBI:29934"/>
    </ligand>
</feature>
<organism evidence="4 5">
    <name type="scientific">Falsibacillus albus</name>
    <dbReference type="NCBI Taxonomy" id="2478915"/>
    <lineage>
        <taxon>Bacteria</taxon>
        <taxon>Bacillati</taxon>
        <taxon>Bacillota</taxon>
        <taxon>Bacilli</taxon>
        <taxon>Bacillales</taxon>
        <taxon>Bacillaceae</taxon>
        <taxon>Falsibacillus</taxon>
    </lineage>
</organism>
<dbReference type="GO" id="GO:0009073">
    <property type="term" value="P:aromatic amino acid family biosynthetic process"/>
    <property type="evidence" value="ECO:0007669"/>
    <property type="project" value="UniProtKB-UniRule"/>
</dbReference>
<proteinExistence type="predicted"/>
<evidence type="ECO:0000313" key="5">
    <source>
        <dbReference type="Proteomes" id="UP000276770"/>
    </source>
</evidence>
<dbReference type="CDD" id="cd02185">
    <property type="entry name" value="AroH"/>
    <property type="match status" value="1"/>
</dbReference>
<dbReference type="RefSeq" id="WP_121680758.1">
    <property type="nucleotide sequence ID" value="NZ_RCVZ01000007.1"/>
</dbReference>
<protein>
    <recommendedName>
        <fullName evidence="1 3">chorismate mutase</fullName>
        <ecNumber evidence="1 3">5.4.99.5</ecNumber>
    </recommendedName>
</protein>
<dbReference type="InterPro" id="IPR008243">
    <property type="entry name" value="Chorismate_mutase_AroH"/>
</dbReference>
<dbReference type="EMBL" id="RCVZ01000007">
    <property type="protein sequence ID" value="RLQ95102.1"/>
    <property type="molecule type" value="Genomic_DNA"/>
</dbReference>
<sequence length="123" mass="13897">MLRGIRGATTVEKDSEQEILLAAKELIQHMISANKLEADQVASIFISATRDLTTAFPAKAARDSEEWKYVPVMCVQELEVAGGLERCIRIMMHVNTNVSQKEVQHVYLRKAMSLRPDLLKEKN</sequence>
<dbReference type="OrthoDB" id="9802232at2"/>
<dbReference type="PANTHER" id="PTHR21164:SF0">
    <property type="entry name" value="CHORISMATE MUTASE AROH"/>
    <property type="match status" value="1"/>
</dbReference>
<comment type="caution">
    <text evidence="4">The sequence shown here is derived from an EMBL/GenBank/DDBJ whole genome shotgun (WGS) entry which is preliminary data.</text>
</comment>
<dbReference type="InterPro" id="IPR035959">
    <property type="entry name" value="RutC-like_sf"/>
</dbReference>
<keyword evidence="2 3" id="KW-0057">Aromatic amino acid biosynthesis</keyword>
<dbReference type="Gene3D" id="3.30.1330.40">
    <property type="entry name" value="RutC-like"/>
    <property type="match status" value="1"/>
</dbReference>
<feature type="binding site" evidence="2">
    <location>
        <position position="89"/>
    </location>
    <ligand>
        <name>prephenate</name>
        <dbReference type="ChEBI" id="CHEBI:29934"/>
    </ligand>
</feature>
<evidence type="ECO:0000256" key="3">
    <source>
        <dbReference type="PROSITE-ProRule" id="PRU00514"/>
    </source>
</evidence>
<dbReference type="GO" id="GO:0046417">
    <property type="term" value="P:chorismate metabolic process"/>
    <property type="evidence" value="ECO:0007669"/>
    <property type="project" value="TreeGrafter"/>
</dbReference>
<feature type="binding site" evidence="2">
    <location>
        <position position="6"/>
    </location>
    <ligand>
        <name>prephenate</name>
        <dbReference type="ChEBI" id="CHEBI:29934"/>
    </ligand>
</feature>
<dbReference type="SUPFAM" id="SSF55298">
    <property type="entry name" value="YjgF-like"/>
    <property type="match status" value="1"/>
</dbReference>
<dbReference type="PIRSF" id="PIRSF005965">
    <property type="entry name" value="Chor_mut_AroH"/>
    <property type="match status" value="1"/>
</dbReference>
<keyword evidence="5" id="KW-1185">Reference proteome</keyword>
<dbReference type="UniPathway" id="UPA00120">
    <property type="reaction ID" value="UER00203"/>
</dbReference>